<name>A0ABQ0GHP9_9PEZI</name>
<evidence type="ECO:0000313" key="3">
    <source>
        <dbReference type="EMBL" id="GAB1317285.1"/>
    </source>
</evidence>
<dbReference type="GeneID" id="98178238"/>
<dbReference type="EMBL" id="BAAFSV010000004">
    <property type="protein sequence ID" value="GAB1317285.1"/>
    <property type="molecule type" value="Genomic_DNA"/>
</dbReference>
<dbReference type="Gene3D" id="3.30.760.10">
    <property type="entry name" value="RNA Cap, Translation Initiation Factor Eif4e"/>
    <property type="match status" value="1"/>
</dbReference>
<organism evidence="3 4">
    <name type="scientific">Madurella fahalii</name>
    <dbReference type="NCBI Taxonomy" id="1157608"/>
    <lineage>
        <taxon>Eukaryota</taxon>
        <taxon>Fungi</taxon>
        <taxon>Dikarya</taxon>
        <taxon>Ascomycota</taxon>
        <taxon>Pezizomycotina</taxon>
        <taxon>Sordariomycetes</taxon>
        <taxon>Sordariomycetidae</taxon>
        <taxon>Sordariales</taxon>
        <taxon>Sordariales incertae sedis</taxon>
        <taxon>Madurella</taxon>
    </lineage>
</organism>
<evidence type="ECO:0000256" key="2">
    <source>
        <dbReference type="SAM" id="MobiDB-lite"/>
    </source>
</evidence>
<comment type="similarity">
    <text evidence="1">Belongs to the UPF0696 family.</text>
</comment>
<protein>
    <submittedName>
        <fullName evidence="3">DUF1917-domain-containing protein</fullName>
    </submittedName>
</protein>
<gene>
    <name evidence="3" type="ORF">MFIFM68171_07495</name>
</gene>
<dbReference type="Pfam" id="PF08939">
    <property type="entry name" value="Bles03"/>
    <property type="match status" value="1"/>
</dbReference>
<dbReference type="RefSeq" id="XP_070919016.1">
    <property type="nucleotide sequence ID" value="XM_071062915.1"/>
</dbReference>
<evidence type="ECO:0000256" key="1">
    <source>
        <dbReference type="ARBA" id="ARBA00010568"/>
    </source>
</evidence>
<sequence>MDSDSDFYGDEETVTDLQARVDNFDLSAWWLNHHTGPRAFPTPKELPTPPTPCYSNHPSPPGARHPSESIEAFLSRLPPATTEWCPGLDWIWISNPFSQSPGASPPLLHHFREGGQERLALLSRFTTMANRSGMPQFVIKQDVAKERMEAVEDLLQLASGCNLISGKWMLFPEPENVNSVWAKVVRATADNELGTAAKVETKAEAGKERLICVYTRDFRDKDDVARVLKRMRELELVRPGGRQIYYKSDAWTELGIYGGNPWGIGASMYSSNEIFSYIKNVGSQRA</sequence>
<dbReference type="Proteomes" id="UP001628179">
    <property type="component" value="Unassembled WGS sequence"/>
</dbReference>
<evidence type="ECO:0000313" key="4">
    <source>
        <dbReference type="Proteomes" id="UP001628179"/>
    </source>
</evidence>
<feature type="compositionally biased region" description="Pro residues" evidence="2">
    <location>
        <begin position="44"/>
        <end position="63"/>
    </location>
</feature>
<feature type="region of interest" description="Disordered" evidence="2">
    <location>
        <begin position="40"/>
        <end position="67"/>
    </location>
</feature>
<dbReference type="InterPro" id="IPR015034">
    <property type="entry name" value="Bles03"/>
</dbReference>
<comment type="caution">
    <text evidence="3">The sequence shown here is derived from an EMBL/GenBank/DDBJ whole genome shotgun (WGS) entry which is preliminary data.</text>
</comment>
<dbReference type="PANTHER" id="PTHR31977">
    <property type="entry name" value="UPF0696 PROTEIN C11ORF68"/>
    <property type="match status" value="1"/>
</dbReference>
<keyword evidence="4" id="KW-1185">Reference proteome</keyword>
<proteinExistence type="inferred from homology"/>
<accession>A0ABQ0GHP9</accession>
<dbReference type="SUPFAM" id="SSF55418">
    <property type="entry name" value="eIF4e-like"/>
    <property type="match status" value="1"/>
</dbReference>
<reference evidence="3 4" key="1">
    <citation type="submission" date="2024-09" db="EMBL/GenBank/DDBJ databases">
        <title>Itraconazole resistance in Madurella fahalii resulting from another homologue of gene encoding cytochrome P450 14-alpha sterol demethylase (CYP51).</title>
        <authorList>
            <person name="Yoshioka I."/>
            <person name="Fahal A.H."/>
            <person name="Kaneko S."/>
            <person name="Yaguchi T."/>
        </authorList>
    </citation>
    <scope>NUCLEOTIDE SEQUENCE [LARGE SCALE GENOMIC DNA]</scope>
    <source>
        <strain evidence="3 4">IFM 68171</strain>
    </source>
</reference>
<dbReference type="InterPro" id="IPR023398">
    <property type="entry name" value="TIF_eIF4e-like"/>
</dbReference>
<dbReference type="PANTHER" id="PTHR31977:SF1">
    <property type="entry name" value="UPF0696 PROTEIN C11ORF68"/>
    <property type="match status" value="1"/>
</dbReference>